<evidence type="ECO:0000313" key="1">
    <source>
        <dbReference type="EMBL" id="PKY67191.1"/>
    </source>
</evidence>
<dbReference type="RefSeq" id="WP_101627664.1">
    <property type="nucleotide sequence ID" value="NZ_PKKJ01000001.1"/>
</dbReference>
<proteinExistence type="predicted"/>
<gene>
    <name evidence="1" type="ORF">CYJ25_02890</name>
</gene>
<protein>
    <submittedName>
        <fullName evidence="1">Uncharacterized protein</fullName>
    </submittedName>
</protein>
<dbReference type="AlphaFoldDB" id="A0A2I1I7V7"/>
<accession>A0A2I1I7V7</accession>
<reference evidence="1 2" key="1">
    <citation type="submission" date="2017-12" db="EMBL/GenBank/DDBJ databases">
        <title>Phylogenetic diversity of female urinary microbiome.</title>
        <authorList>
            <person name="Thomas-White K."/>
            <person name="Wolfe A.J."/>
        </authorList>
    </citation>
    <scope>NUCLEOTIDE SEQUENCE [LARGE SCALE GENOMIC DNA]</scope>
    <source>
        <strain evidence="1 2">UMB0250</strain>
    </source>
</reference>
<dbReference type="Proteomes" id="UP000234545">
    <property type="component" value="Unassembled WGS sequence"/>
</dbReference>
<name>A0A2I1I7V7_9ACTO</name>
<sequence>MPANDRQMPAFGAFMLERGKHGSHKRFPDGRKLSDAERHALPLIAELNAPLQAARDQIASVSHSPDVPWLIDQFLSPVALASKKRVKLPNWDLLLKAVAHIEGAFDAEDPTIAPANTPDVPRKKLVAGLVNWAEATRTRASDPRWGDIDGQPVTHAQFVAWQASTAQQELAVIPYLELPAPFAHALEIVQAWDTVLAGRGYVGEQFSLREEVVRLHNWPGDQWVDGDDYASTQKRFHRRLKKARKLADDPVRDAVMQRALYLREGLLLDGVDPLQWFLAVCKFRWSAPDMLDVRPEIFTWKLAEQLAHLAGAPGREDQSASIDLSTLTVNDPRELGRSGLRAVSGPRIMIDLDEDVVTALPPGCRVRRFIVSGQSALGPDWTVYWVDSERGDARVILDLVESEKLHPNVIFVSDGQPDDLANLLRPFLEVAFEIPTNPLTAHSHIPGVMPLFPEHPDAGL</sequence>
<organism evidence="1 2">
    <name type="scientific">Schaalia turicensis</name>
    <dbReference type="NCBI Taxonomy" id="131111"/>
    <lineage>
        <taxon>Bacteria</taxon>
        <taxon>Bacillati</taxon>
        <taxon>Actinomycetota</taxon>
        <taxon>Actinomycetes</taxon>
        <taxon>Actinomycetales</taxon>
        <taxon>Actinomycetaceae</taxon>
        <taxon>Schaalia</taxon>
    </lineage>
</organism>
<dbReference type="EMBL" id="PKKJ01000001">
    <property type="protein sequence ID" value="PKY67191.1"/>
    <property type="molecule type" value="Genomic_DNA"/>
</dbReference>
<comment type="caution">
    <text evidence="1">The sequence shown here is derived from an EMBL/GenBank/DDBJ whole genome shotgun (WGS) entry which is preliminary data.</text>
</comment>
<dbReference type="OrthoDB" id="3247313at2"/>
<evidence type="ECO:0000313" key="2">
    <source>
        <dbReference type="Proteomes" id="UP000234545"/>
    </source>
</evidence>